<name>A0A8S5TQM2_9CAUD</name>
<proteinExistence type="predicted"/>
<protein>
    <submittedName>
        <fullName evidence="1">Uncharacterized protein</fullName>
    </submittedName>
</protein>
<organism evidence="1">
    <name type="scientific">Siphoviridae sp. ctbbV81</name>
    <dbReference type="NCBI Taxonomy" id="2827900"/>
    <lineage>
        <taxon>Viruses</taxon>
        <taxon>Duplodnaviria</taxon>
        <taxon>Heunggongvirae</taxon>
        <taxon>Uroviricota</taxon>
        <taxon>Caudoviricetes</taxon>
    </lineage>
</organism>
<reference evidence="1" key="1">
    <citation type="journal article" date="2021" name="Proc. Natl. Acad. Sci. U.S.A.">
        <title>A Catalog of Tens of Thousands of Viruses from Human Metagenomes Reveals Hidden Associations with Chronic Diseases.</title>
        <authorList>
            <person name="Tisza M.J."/>
            <person name="Buck C.B."/>
        </authorList>
    </citation>
    <scope>NUCLEOTIDE SEQUENCE</scope>
    <source>
        <strain evidence="1">CtbbV81</strain>
    </source>
</reference>
<evidence type="ECO:0000313" key="1">
    <source>
        <dbReference type="EMBL" id="DAF65442.1"/>
    </source>
</evidence>
<accession>A0A8S5TQM2</accession>
<dbReference type="EMBL" id="BK032878">
    <property type="protein sequence ID" value="DAF65442.1"/>
    <property type="molecule type" value="Genomic_DNA"/>
</dbReference>
<sequence length="87" mass="9813">MIETKMGKITLKGSKAELISDLAVIVRGINKVTIMEDDKETEESVKQDIDKIVKVGLMNEEEFNKKIKEPVTTLIKDLFGGLFDEDK</sequence>